<keyword evidence="1" id="KW-0472">Membrane</keyword>
<dbReference type="RefSeq" id="WP_126781470.1">
    <property type="nucleotide sequence ID" value="NZ_PIQC01000004.1"/>
</dbReference>
<feature type="transmembrane region" description="Helical" evidence="1">
    <location>
        <begin position="100"/>
        <end position="122"/>
    </location>
</feature>
<proteinExistence type="predicted"/>
<reference evidence="3" key="1">
    <citation type="journal article" date="2018" name="Front. Microbiol.">
        <title>Genome-Based Analysis Reveals the Taxonomy and Diversity of the Family Idiomarinaceae.</title>
        <authorList>
            <person name="Liu Y."/>
            <person name="Lai Q."/>
            <person name="Shao Z."/>
        </authorList>
    </citation>
    <scope>NUCLEOTIDE SEQUENCE [LARGE SCALE GENOMIC DNA]</scope>
    <source>
        <strain evidence="3">R22</strain>
    </source>
</reference>
<name>A0A432Z084_9GAMM</name>
<feature type="transmembrane region" description="Helical" evidence="1">
    <location>
        <begin position="134"/>
        <end position="155"/>
    </location>
</feature>
<evidence type="ECO:0000313" key="2">
    <source>
        <dbReference type="EMBL" id="RUO69600.1"/>
    </source>
</evidence>
<feature type="transmembrane region" description="Helical" evidence="1">
    <location>
        <begin position="12"/>
        <end position="33"/>
    </location>
</feature>
<dbReference type="OrthoDB" id="9813334at2"/>
<comment type="caution">
    <text evidence="2">The sequence shown here is derived from an EMBL/GenBank/DDBJ whole genome shotgun (WGS) entry which is preliminary data.</text>
</comment>
<keyword evidence="1" id="KW-0812">Transmembrane</keyword>
<accession>A0A432Z084</accession>
<dbReference type="AlphaFoldDB" id="A0A432Z084"/>
<gene>
    <name evidence="2" type="ORF">CWI78_06660</name>
</gene>
<protein>
    <submittedName>
        <fullName evidence="2">Uncharacterized protein</fullName>
    </submittedName>
</protein>
<keyword evidence="3" id="KW-1185">Reference proteome</keyword>
<dbReference type="Proteomes" id="UP000288058">
    <property type="component" value="Unassembled WGS sequence"/>
</dbReference>
<organism evidence="2 3">
    <name type="scientific">Idiomarina ramblicola</name>
    <dbReference type="NCBI Taxonomy" id="263724"/>
    <lineage>
        <taxon>Bacteria</taxon>
        <taxon>Pseudomonadati</taxon>
        <taxon>Pseudomonadota</taxon>
        <taxon>Gammaproteobacteria</taxon>
        <taxon>Alteromonadales</taxon>
        <taxon>Idiomarinaceae</taxon>
        <taxon>Idiomarina</taxon>
    </lineage>
</organism>
<keyword evidence="1" id="KW-1133">Transmembrane helix</keyword>
<sequence>MEAHKRMGKISVVLVIAILSTGVMMVLGLYEYLVNMGAFDPSDASARTLAGGLIGGTFLQWTIFAALYILGLLNVRNPTHHKRFMLASAIQMMPESLSRITHVLSLPGYGMLIIMFLVYLSIMVYDWRTDRRLHWSTLTALALFILLAISIYTVFRSQVWGDWVVNVLSGI</sequence>
<evidence type="ECO:0000313" key="3">
    <source>
        <dbReference type="Proteomes" id="UP000288058"/>
    </source>
</evidence>
<feature type="transmembrane region" description="Helical" evidence="1">
    <location>
        <begin position="53"/>
        <end position="75"/>
    </location>
</feature>
<evidence type="ECO:0000256" key="1">
    <source>
        <dbReference type="SAM" id="Phobius"/>
    </source>
</evidence>
<dbReference type="EMBL" id="PIQC01000004">
    <property type="protein sequence ID" value="RUO69600.1"/>
    <property type="molecule type" value="Genomic_DNA"/>
</dbReference>